<dbReference type="EMBL" id="JBHTIS010001749">
    <property type="protein sequence ID" value="MFD1048704.1"/>
    <property type="molecule type" value="Genomic_DNA"/>
</dbReference>
<evidence type="ECO:0000313" key="2">
    <source>
        <dbReference type="EMBL" id="MFD1048704.1"/>
    </source>
</evidence>
<sequence>MRRRRVPGRTTVVIAGICGVLAIFATIAWMQDATYGVVAVALWVVTVVALLLPKRRARS</sequence>
<reference evidence="3" key="1">
    <citation type="journal article" date="2019" name="Int. J. Syst. Evol. Microbiol.">
        <title>The Global Catalogue of Microorganisms (GCM) 10K type strain sequencing project: providing services to taxonomists for standard genome sequencing and annotation.</title>
        <authorList>
            <consortium name="The Broad Institute Genomics Platform"/>
            <consortium name="The Broad Institute Genome Sequencing Center for Infectious Disease"/>
            <person name="Wu L."/>
            <person name="Ma J."/>
        </authorList>
    </citation>
    <scope>NUCLEOTIDE SEQUENCE [LARGE SCALE GENOMIC DNA]</scope>
    <source>
        <strain evidence="3">JCM 31486</strain>
    </source>
</reference>
<keyword evidence="1" id="KW-1133">Transmembrane helix</keyword>
<organism evidence="2 3">
    <name type="scientific">Kibdelosporangium lantanae</name>
    <dbReference type="NCBI Taxonomy" id="1497396"/>
    <lineage>
        <taxon>Bacteria</taxon>
        <taxon>Bacillati</taxon>
        <taxon>Actinomycetota</taxon>
        <taxon>Actinomycetes</taxon>
        <taxon>Pseudonocardiales</taxon>
        <taxon>Pseudonocardiaceae</taxon>
        <taxon>Kibdelosporangium</taxon>
    </lineage>
</organism>
<evidence type="ECO:0000256" key="1">
    <source>
        <dbReference type="SAM" id="Phobius"/>
    </source>
</evidence>
<name>A0ABW3MGF9_9PSEU</name>
<accession>A0ABW3MGF9</accession>
<proteinExistence type="predicted"/>
<evidence type="ECO:0000313" key="3">
    <source>
        <dbReference type="Proteomes" id="UP001597045"/>
    </source>
</evidence>
<dbReference type="Proteomes" id="UP001597045">
    <property type="component" value="Unassembled WGS sequence"/>
</dbReference>
<feature type="transmembrane region" description="Helical" evidence="1">
    <location>
        <begin position="35"/>
        <end position="53"/>
    </location>
</feature>
<protein>
    <submittedName>
        <fullName evidence="2">Uncharacterized protein</fullName>
    </submittedName>
</protein>
<keyword evidence="1" id="KW-0812">Transmembrane</keyword>
<keyword evidence="3" id="KW-1185">Reference proteome</keyword>
<keyword evidence="1" id="KW-0472">Membrane</keyword>
<gene>
    <name evidence="2" type="ORF">ACFQ1S_25830</name>
</gene>
<feature type="transmembrane region" description="Helical" evidence="1">
    <location>
        <begin position="12"/>
        <end position="29"/>
    </location>
</feature>
<comment type="caution">
    <text evidence="2">The sequence shown here is derived from an EMBL/GenBank/DDBJ whole genome shotgun (WGS) entry which is preliminary data.</text>
</comment>